<accession>A0A6J5L5B5</accession>
<dbReference type="EMBL" id="LR796203">
    <property type="protein sequence ID" value="CAB4127099.1"/>
    <property type="molecule type" value="Genomic_DNA"/>
</dbReference>
<sequence>MAWLGMALFGALHFVVTGEMWAGTAAFCALYCAAMDYRERHGRVTMTSDRAALPLRCEVAP</sequence>
<proteinExistence type="predicted"/>
<name>A0A6J5L5B5_9CAUD</name>
<protein>
    <submittedName>
        <fullName evidence="1">Uncharacterized protein</fullName>
    </submittedName>
</protein>
<evidence type="ECO:0000313" key="1">
    <source>
        <dbReference type="EMBL" id="CAB4127099.1"/>
    </source>
</evidence>
<reference evidence="1" key="1">
    <citation type="submission" date="2020-04" db="EMBL/GenBank/DDBJ databases">
        <authorList>
            <person name="Chiriac C."/>
            <person name="Salcher M."/>
            <person name="Ghai R."/>
            <person name="Kavagutti S V."/>
        </authorList>
    </citation>
    <scope>NUCLEOTIDE SEQUENCE</scope>
</reference>
<gene>
    <name evidence="1" type="ORF">UFOVP78_47</name>
</gene>
<organism evidence="1">
    <name type="scientific">uncultured Caudovirales phage</name>
    <dbReference type="NCBI Taxonomy" id="2100421"/>
    <lineage>
        <taxon>Viruses</taxon>
        <taxon>Duplodnaviria</taxon>
        <taxon>Heunggongvirae</taxon>
        <taxon>Uroviricota</taxon>
        <taxon>Caudoviricetes</taxon>
        <taxon>Peduoviridae</taxon>
        <taxon>Maltschvirus</taxon>
        <taxon>Maltschvirus maltsch</taxon>
    </lineage>
</organism>